<reference evidence="6 7" key="1">
    <citation type="submission" date="2019-08" db="EMBL/GenBank/DDBJ databases">
        <title>Bradymonadales sp. TMQ4.</title>
        <authorList>
            <person name="Liang Q."/>
        </authorList>
    </citation>
    <scope>NUCLEOTIDE SEQUENCE [LARGE SCALE GENOMIC DNA]</scope>
    <source>
        <strain evidence="6 7">TMQ4</strain>
    </source>
</reference>
<dbReference type="OrthoDB" id="1523449at2"/>
<name>A0A5C6XM51_9DELT</name>
<dbReference type="Pfam" id="PF01925">
    <property type="entry name" value="TauE"/>
    <property type="match status" value="1"/>
</dbReference>
<feature type="transmembrane region" description="Helical" evidence="5">
    <location>
        <begin position="193"/>
        <end position="209"/>
    </location>
</feature>
<dbReference type="EMBL" id="VOSM01000001">
    <property type="protein sequence ID" value="TXD39305.1"/>
    <property type="molecule type" value="Genomic_DNA"/>
</dbReference>
<dbReference type="InterPro" id="IPR002781">
    <property type="entry name" value="TM_pro_TauE-like"/>
</dbReference>
<sequence>MTLGLGIILVLIALIGGVCITTIGPGGIFVTIALFLLLDIDPATVAGTASVTFIGTGLLGSYAYLRSGQLATSTARNAALILSLTSVVGAFVGARLNTVLDADLFGLLLGGFVLMTGVIILVRERSRSRALEAPADFELDSPKGRLAMAGLGLAVGLPGGLLGVGGPVLAVPLMVVLGVPMLLAVALAQVQSIFIAAFAALGFAMVGAIDWGLAILVGIPLFIGTVAGWVIARRIDPTRLKTGLAFVLLALGIYMLSGAGTT</sequence>
<keyword evidence="5" id="KW-1003">Cell membrane</keyword>
<dbReference type="AlphaFoldDB" id="A0A5C6XM51"/>
<comment type="subcellular location">
    <subcellularLocation>
        <location evidence="5">Cell membrane</location>
        <topology evidence="5">Multi-pass membrane protein</topology>
    </subcellularLocation>
    <subcellularLocation>
        <location evidence="1">Membrane</location>
        <topology evidence="1">Multi-pass membrane protein</topology>
    </subcellularLocation>
</comment>
<protein>
    <recommendedName>
        <fullName evidence="5">Probable membrane transporter protein</fullName>
    </recommendedName>
</protein>
<proteinExistence type="inferred from homology"/>
<dbReference type="GO" id="GO:0005886">
    <property type="term" value="C:plasma membrane"/>
    <property type="evidence" value="ECO:0007669"/>
    <property type="project" value="UniProtKB-SubCell"/>
</dbReference>
<dbReference type="InterPro" id="IPR051598">
    <property type="entry name" value="TSUP/Inactive_protease-like"/>
</dbReference>
<dbReference type="RefSeq" id="WP_146979734.1">
    <property type="nucleotide sequence ID" value="NZ_VOSM01000001.1"/>
</dbReference>
<feature type="transmembrane region" description="Helical" evidence="5">
    <location>
        <begin position="104"/>
        <end position="123"/>
    </location>
</feature>
<evidence type="ECO:0000313" key="7">
    <source>
        <dbReference type="Proteomes" id="UP000321412"/>
    </source>
</evidence>
<gene>
    <name evidence="6" type="ORF">FRC98_02595</name>
</gene>
<keyword evidence="4 5" id="KW-0472">Membrane</keyword>
<feature type="transmembrane region" description="Helical" evidence="5">
    <location>
        <begin position="215"/>
        <end position="232"/>
    </location>
</feature>
<evidence type="ECO:0000256" key="5">
    <source>
        <dbReference type="RuleBase" id="RU363041"/>
    </source>
</evidence>
<dbReference type="PANTHER" id="PTHR43701:SF2">
    <property type="entry name" value="MEMBRANE TRANSPORTER PROTEIN YJNA-RELATED"/>
    <property type="match status" value="1"/>
</dbReference>
<evidence type="ECO:0000313" key="6">
    <source>
        <dbReference type="EMBL" id="TXD39305.1"/>
    </source>
</evidence>
<evidence type="ECO:0000256" key="1">
    <source>
        <dbReference type="ARBA" id="ARBA00004141"/>
    </source>
</evidence>
<evidence type="ECO:0000256" key="4">
    <source>
        <dbReference type="ARBA" id="ARBA00023136"/>
    </source>
</evidence>
<feature type="transmembrane region" description="Helical" evidence="5">
    <location>
        <begin position="43"/>
        <end position="65"/>
    </location>
</feature>
<keyword evidence="2 5" id="KW-0812">Transmembrane</keyword>
<feature type="transmembrane region" description="Helical" evidence="5">
    <location>
        <begin position="244"/>
        <end position="261"/>
    </location>
</feature>
<comment type="similarity">
    <text evidence="5">Belongs to the 4-toluene sulfonate uptake permease (TSUP) (TC 2.A.102) family.</text>
</comment>
<accession>A0A5C6XM51</accession>
<keyword evidence="3 5" id="KW-1133">Transmembrane helix</keyword>
<comment type="caution">
    <text evidence="6">The sequence shown here is derived from an EMBL/GenBank/DDBJ whole genome shotgun (WGS) entry which is preliminary data.</text>
</comment>
<feature type="transmembrane region" description="Helical" evidence="5">
    <location>
        <begin position="7"/>
        <end position="37"/>
    </location>
</feature>
<dbReference type="PANTHER" id="PTHR43701">
    <property type="entry name" value="MEMBRANE TRANSPORTER PROTEIN MJ0441-RELATED"/>
    <property type="match status" value="1"/>
</dbReference>
<feature type="transmembrane region" description="Helical" evidence="5">
    <location>
        <begin position="77"/>
        <end position="98"/>
    </location>
</feature>
<evidence type="ECO:0000256" key="2">
    <source>
        <dbReference type="ARBA" id="ARBA00022692"/>
    </source>
</evidence>
<evidence type="ECO:0000256" key="3">
    <source>
        <dbReference type="ARBA" id="ARBA00022989"/>
    </source>
</evidence>
<dbReference type="Proteomes" id="UP000321412">
    <property type="component" value="Unassembled WGS sequence"/>
</dbReference>
<keyword evidence="7" id="KW-1185">Reference proteome</keyword>
<organism evidence="6 7">
    <name type="scientific">Lujinxingia vulgaris</name>
    <dbReference type="NCBI Taxonomy" id="2600176"/>
    <lineage>
        <taxon>Bacteria</taxon>
        <taxon>Deltaproteobacteria</taxon>
        <taxon>Bradymonadales</taxon>
        <taxon>Lujinxingiaceae</taxon>
        <taxon>Lujinxingia</taxon>
    </lineage>
</organism>
<feature type="transmembrane region" description="Helical" evidence="5">
    <location>
        <begin position="144"/>
        <end position="162"/>
    </location>
</feature>